<dbReference type="GO" id="GO:0016829">
    <property type="term" value="F:lyase activity"/>
    <property type="evidence" value="ECO:0007669"/>
    <property type="project" value="UniProtKB-KW"/>
</dbReference>
<organism evidence="2 3">
    <name type="scientific">Flagellimonas marina</name>
    <dbReference type="NCBI Taxonomy" id="1775168"/>
    <lineage>
        <taxon>Bacteria</taxon>
        <taxon>Pseudomonadati</taxon>
        <taxon>Bacteroidota</taxon>
        <taxon>Flavobacteriia</taxon>
        <taxon>Flavobacteriales</taxon>
        <taxon>Flavobacteriaceae</taxon>
        <taxon>Flagellimonas</taxon>
    </lineage>
</organism>
<name>A0ABV8PG35_9FLAO</name>
<dbReference type="PANTHER" id="PTHR43130">
    <property type="entry name" value="ARAC-FAMILY TRANSCRIPTIONAL REGULATOR"/>
    <property type="match status" value="1"/>
</dbReference>
<dbReference type="PANTHER" id="PTHR43130:SF14">
    <property type="entry name" value="DJ-1_PFPI DOMAIN-CONTAINING PROTEIN"/>
    <property type="match status" value="1"/>
</dbReference>
<sequence length="311" mass="34803">MEDKPRNTISRKTAAIVLFNGADIMDVTGPMSVFEHAGFNVITVAKNTEAKAIGMYMRLSPDYTFANLPQVDIIMVPGGGAAESNQDMEIVQWLKERAGETDTMFSVCSGAFFLGLAGLLDGNEATTFASLIPNLKAQFPNAKVLNDVKYTNNGHIITSSGLSSGIDASFEVVAKYYGVGRAQDVANRMEYPWKRKQDYARSQLADNFILSMGDLVRRFATKYHFSEGDMTTWEYKYLLWEGVDIDEFMKFMGNEFQKLPEFTLEIETPNELIGEYTHPVLGRGQVELILQSTDQGVEASVRARRKQPYNF</sequence>
<dbReference type="EC" id="4.2.1.-" evidence="2"/>
<dbReference type="Gene3D" id="3.40.50.880">
    <property type="match status" value="1"/>
</dbReference>
<evidence type="ECO:0000259" key="1">
    <source>
        <dbReference type="Pfam" id="PF01965"/>
    </source>
</evidence>
<dbReference type="InterPro" id="IPR002818">
    <property type="entry name" value="DJ-1/PfpI"/>
</dbReference>
<gene>
    <name evidence="2" type="ORF">ACFOWS_01905</name>
</gene>
<keyword evidence="2" id="KW-0456">Lyase</keyword>
<reference evidence="3" key="1">
    <citation type="journal article" date="2019" name="Int. J. Syst. Evol. Microbiol.">
        <title>The Global Catalogue of Microorganisms (GCM) 10K type strain sequencing project: providing services to taxonomists for standard genome sequencing and annotation.</title>
        <authorList>
            <consortium name="The Broad Institute Genomics Platform"/>
            <consortium name="The Broad Institute Genome Sequencing Center for Infectious Disease"/>
            <person name="Wu L."/>
            <person name="Ma J."/>
        </authorList>
    </citation>
    <scope>NUCLEOTIDE SEQUENCE [LARGE SCALE GENOMIC DNA]</scope>
    <source>
        <strain evidence="3">CGMCC 1.15774</strain>
    </source>
</reference>
<evidence type="ECO:0000313" key="2">
    <source>
        <dbReference type="EMBL" id="MFC4218867.1"/>
    </source>
</evidence>
<evidence type="ECO:0000313" key="3">
    <source>
        <dbReference type="Proteomes" id="UP001595841"/>
    </source>
</evidence>
<dbReference type="CDD" id="cd03139">
    <property type="entry name" value="GATase1_PfpI_2"/>
    <property type="match status" value="1"/>
</dbReference>
<dbReference type="Pfam" id="PF01965">
    <property type="entry name" value="DJ-1_PfpI"/>
    <property type="match status" value="1"/>
</dbReference>
<keyword evidence="3" id="KW-1185">Reference proteome</keyword>
<proteinExistence type="predicted"/>
<comment type="caution">
    <text evidence="2">The sequence shown here is derived from an EMBL/GenBank/DDBJ whole genome shotgun (WGS) entry which is preliminary data.</text>
</comment>
<dbReference type="InterPro" id="IPR052158">
    <property type="entry name" value="INH-QAR"/>
</dbReference>
<dbReference type="InterPro" id="IPR029062">
    <property type="entry name" value="Class_I_gatase-like"/>
</dbReference>
<feature type="domain" description="DJ-1/PfpI" evidence="1">
    <location>
        <begin position="12"/>
        <end position="174"/>
    </location>
</feature>
<dbReference type="Proteomes" id="UP001595841">
    <property type="component" value="Unassembled WGS sequence"/>
</dbReference>
<dbReference type="SUPFAM" id="SSF52317">
    <property type="entry name" value="Class I glutamine amidotransferase-like"/>
    <property type="match status" value="1"/>
</dbReference>
<protein>
    <submittedName>
        <fullName evidence="2">DJ-1/PfpI family protein</fullName>
        <ecNumber evidence="2">4.2.1.-</ecNumber>
    </submittedName>
</protein>
<dbReference type="RefSeq" id="WP_379762238.1">
    <property type="nucleotide sequence ID" value="NZ_JBHSCL010000002.1"/>
</dbReference>
<dbReference type="EMBL" id="JBHSCL010000002">
    <property type="protein sequence ID" value="MFC4218867.1"/>
    <property type="molecule type" value="Genomic_DNA"/>
</dbReference>
<accession>A0ABV8PG35</accession>